<dbReference type="EMBL" id="JAQQWK010000009">
    <property type="protein sequence ID" value="KAK8035266.1"/>
    <property type="molecule type" value="Genomic_DNA"/>
</dbReference>
<protein>
    <submittedName>
        <fullName evidence="1">Uncharacterized protein</fullName>
    </submittedName>
</protein>
<sequence length="339" mass="37488">MQGLAANSNVCTAEESMWISFRAKDPFMVKVYAGGVNAVSGEYRIEDANTKARRQQRHTAGKLIQDYIVVPRQLCLDGIAVSPGTFRQFEASSSGPVDEYSTKVLLSRESLVSDLQFEITPYAPFLRTPSLDGRVRDTMPWGPRGDHEVVLNMMNCTEFSIWCNAHDTLLFVKEAATKGFAGCKYRQGDPIMVVIRGGDEGASFLEDERSVEVAAGGTVRQKIVKDWHNPTGWETNHTITIPVHILHPDAYLRVTSEAASTSPIATRILDEAQSFGSLQSTIESKQNQAHVNEPNAATLELDGVVADPDDVVSRDGPFRPFRTLVDLEKELQDSEQPEM</sequence>
<proteinExistence type="predicted"/>
<organism evidence="1 2">
    <name type="scientific">Apiospora rasikravindrae</name>
    <dbReference type="NCBI Taxonomy" id="990691"/>
    <lineage>
        <taxon>Eukaryota</taxon>
        <taxon>Fungi</taxon>
        <taxon>Dikarya</taxon>
        <taxon>Ascomycota</taxon>
        <taxon>Pezizomycotina</taxon>
        <taxon>Sordariomycetes</taxon>
        <taxon>Xylariomycetidae</taxon>
        <taxon>Amphisphaeriales</taxon>
        <taxon>Apiosporaceae</taxon>
        <taxon>Apiospora</taxon>
    </lineage>
</organism>
<evidence type="ECO:0000313" key="2">
    <source>
        <dbReference type="Proteomes" id="UP001444661"/>
    </source>
</evidence>
<dbReference type="Proteomes" id="UP001444661">
    <property type="component" value="Unassembled WGS sequence"/>
</dbReference>
<name>A0ABR1SLQ3_9PEZI</name>
<reference evidence="1 2" key="1">
    <citation type="submission" date="2023-01" db="EMBL/GenBank/DDBJ databases">
        <title>Analysis of 21 Apiospora genomes using comparative genomics revels a genus with tremendous synthesis potential of carbohydrate active enzymes and secondary metabolites.</title>
        <authorList>
            <person name="Sorensen T."/>
        </authorList>
    </citation>
    <scope>NUCLEOTIDE SEQUENCE [LARGE SCALE GENOMIC DNA]</scope>
    <source>
        <strain evidence="1 2">CBS 33761</strain>
    </source>
</reference>
<accession>A0ABR1SLQ3</accession>
<keyword evidence="2" id="KW-1185">Reference proteome</keyword>
<gene>
    <name evidence="1" type="ORF">PG993_010261</name>
</gene>
<evidence type="ECO:0000313" key="1">
    <source>
        <dbReference type="EMBL" id="KAK8035266.1"/>
    </source>
</evidence>
<comment type="caution">
    <text evidence="1">The sequence shown here is derived from an EMBL/GenBank/DDBJ whole genome shotgun (WGS) entry which is preliminary data.</text>
</comment>